<keyword evidence="2" id="KW-1133">Transmembrane helix</keyword>
<keyword evidence="2" id="KW-0472">Membrane</keyword>
<reference evidence="4" key="1">
    <citation type="journal article" date="2019" name="Int. J. Syst. Evol. Microbiol.">
        <title>The Global Catalogue of Microorganisms (GCM) 10K type strain sequencing project: providing services to taxonomists for standard genome sequencing and annotation.</title>
        <authorList>
            <consortium name="The Broad Institute Genomics Platform"/>
            <consortium name="The Broad Institute Genome Sequencing Center for Infectious Disease"/>
            <person name="Wu L."/>
            <person name="Ma J."/>
        </authorList>
    </citation>
    <scope>NUCLEOTIDE SEQUENCE [LARGE SCALE GENOMIC DNA]</scope>
    <source>
        <strain evidence="4">JCM 17939</strain>
    </source>
</reference>
<proteinExistence type="predicted"/>
<evidence type="ECO:0000313" key="3">
    <source>
        <dbReference type="EMBL" id="GAA4621107.1"/>
    </source>
</evidence>
<feature type="transmembrane region" description="Helical" evidence="2">
    <location>
        <begin position="469"/>
        <end position="489"/>
    </location>
</feature>
<sequence>MVRMTLSSTLDVRTPDRPRTRPSVRTRQPSWPLLVLAGWLAQVGIRFVLAGGQSVPAAFPDESGYLLAARWLAGGPGGDLSGSTFYQGGYPLLLSPAFWLSHDPQTCYRIVLGINALVGAAIFPLAVAALRRMRLPRPHAYVLAFAAALLPAATVFGPLALTDAVLPALILGWLLALHSFFRAWFQGTDGRRAAVAGSLASLAAAYAYTTHARGAVILAVHLFVLAAIAAYGLVTRRLEAKAALVPGAVVIAAAAAGWTLNGAVRAALYPHGVRDLGGLLSTRLTTVGGLEWAVFGAAGQIWYLVVATWGLAGIGLVAAARTLWRPWSDPAARILSGVLLAATFGTALASSAALPDEHRVGNYFYGRYLACLAVAHALCGLAVLMRRRRSIVGYALAAGVVCAGAGLSAAIYAGDRLTDYNFIAFDFPETCFLTWDWTALRLGTASLTGLALLGVLVAVAYTPRSAWTIAVGLAAFNLVAAAVIAKPWLPPREPIFRPGPSYGGVAVDASLTWRVWVRQAYQISWTPITFFHAANGQPPTGTCMVIVPVAGGAAPDASWPRHPAGWRVTASGTAPAPWAAWKSSSCHRVVT</sequence>
<comment type="caution">
    <text evidence="3">The sequence shown here is derived from an EMBL/GenBank/DDBJ whole genome shotgun (WGS) entry which is preliminary data.</text>
</comment>
<evidence type="ECO:0000256" key="1">
    <source>
        <dbReference type="SAM" id="MobiDB-lite"/>
    </source>
</evidence>
<feature type="transmembrane region" description="Helical" evidence="2">
    <location>
        <begin position="242"/>
        <end position="260"/>
    </location>
</feature>
<feature type="transmembrane region" description="Helical" evidence="2">
    <location>
        <begin position="215"/>
        <end position="235"/>
    </location>
</feature>
<feature type="transmembrane region" description="Helical" evidence="2">
    <location>
        <begin position="365"/>
        <end position="384"/>
    </location>
</feature>
<feature type="transmembrane region" description="Helical" evidence="2">
    <location>
        <begin position="165"/>
        <end position="185"/>
    </location>
</feature>
<feature type="transmembrane region" description="Helical" evidence="2">
    <location>
        <begin position="31"/>
        <end position="49"/>
    </location>
</feature>
<organism evidence="3 4">
    <name type="scientific">Actinoallomurus vinaceus</name>
    <dbReference type="NCBI Taxonomy" id="1080074"/>
    <lineage>
        <taxon>Bacteria</taxon>
        <taxon>Bacillati</taxon>
        <taxon>Actinomycetota</taxon>
        <taxon>Actinomycetes</taxon>
        <taxon>Streptosporangiales</taxon>
        <taxon>Thermomonosporaceae</taxon>
        <taxon>Actinoallomurus</taxon>
    </lineage>
</organism>
<feature type="transmembrane region" description="Helical" evidence="2">
    <location>
        <begin position="391"/>
        <end position="413"/>
    </location>
</feature>
<protein>
    <recommendedName>
        <fullName evidence="5">Glycosyltransferase RgtA/B/C/D-like domain-containing protein</fullName>
    </recommendedName>
</protein>
<gene>
    <name evidence="3" type="ORF">GCM10023196_007690</name>
</gene>
<name>A0ABP8U366_9ACTN</name>
<dbReference type="EMBL" id="BAABHK010000001">
    <property type="protein sequence ID" value="GAA4621107.1"/>
    <property type="molecule type" value="Genomic_DNA"/>
</dbReference>
<keyword evidence="2" id="KW-0812">Transmembrane</keyword>
<feature type="region of interest" description="Disordered" evidence="1">
    <location>
        <begin position="1"/>
        <end position="25"/>
    </location>
</feature>
<feature type="transmembrane region" description="Helical" evidence="2">
    <location>
        <begin position="332"/>
        <end position="353"/>
    </location>
</feature>
<feature type="transmembrane region" description="Helical" evidence="2">
    <location>
        <begin position="108"/>
        <end position="128"/>
    </location>
</feature>
<accession>A0ABP8U366</accession>
<feature type="transmembrane region" description="Helical" evidence="2">
    <location>
        <begin position="140"/>
        <end position="159"/>
    </location>
</feature>
<evidence type="ECO:0008006" key="5">
    <source>
        <dbReference type="Google" id="ProtNLM"/>
    </source>
</evidence>
<dbReference type="Proteomes" id="UP001501442">
    <property type="component" value="Unassembled WGS sequence"/>
</dbReference>
<evidence type="ECO:0000313" key="4">
    <source>
        <dbReference type="Proteomes" id="UP001501442"/>
    </source>
</evidence>
<keyword evidence="4" id="KW-1185">Reference proteome</keyword>
<feature type="transmembrane region" description="Helical" evidence="2">
    <location>
        <begin position="301"/>
        <end position="320"/>
    </location>
</feature>
<feature type="transmembrane region" description="Helical" evidence="2">
    <location>
        <begin position="192"/>
        <end position="209"/>
    </location>
</feature>
<feature type="transmembrane region" description="Helical" evidence="2">
    <location>
        <begin position="442"/>
        <end position="462"/>
    </location>
</feature>
<evidence type="ECO:0000256" key="2">
    <source>
        <dbReference type="SAM" id="Phobius"/>
    </source>
</evidence>